<evidence type="ECO:0000313" key="1">
    <source>
        <dbReference type="EMBL" id="RHG68125.1"/>
    </source>
</evidence>
<dbReference type="AlphaFoldDB" id="A0A3R6KTK3"/>
<dbReference type="RefSeq" id="WP_118200338.1">
    <property type="nucleotide sequence ID" value="NZ_QRIE01000080.1"/>
</dbReference>
<dbReference type="EMBL" id="QRIN01000009">
    <property type="protein sequence ID" value="RHG68125.1"/>
    <property type="molecule type" value="Genomic_DNA"/>
</dbReference>
<reference evidence="1 2" key="1">
    <citation type="submission" date="2018-08" db="EMBL/GenBank/DDBJ databases">
        <title>A genome reference for cultivated species of the human gut microbiota.</title>
        <authorList>
            <person name="Zou Y."/>
            <person name="Xue W."/>
            <person name="Luo G."/>
        </authorList>
    </citation>
    <scope>NUCLEOTIDE SEQUENCE [LARGE SCALE GENOMIC DNA]</scope>
    <source>
        <strain evidence="1 2">AM22-1</strain>
    </source>
</reference>
<dbReference type="Proteomes" id="UP000286501">
    <property type="component" value="Unassembled WGS sequence"/>
</dbReference>
<accession>A0A3R6KTK3</accession>
<sequence>MSDLEKILNDDLLKCKIVESVENPVRRVDLIKWTHDNTYSIAEVRKDTGKLEVTDIQALSELDAYRQFYRKYGEIAIIS</sequence>
<organism evidence="1 2">
    <name type="scientific">Segatella copri</name>
    <dbReference type="NCBI Taxonomy" id="165179"/>
    <lineage>
        <taxon>Bacteria</taxon>
        <taxon>Pseudomonadati</taxon>
        <taxon>Bacteroidota</taxon>
        <taxon>Bacteroidia</taxon>
        <taxon>Bacteroidales</taxon>
        <taxon>Prevotellaceae</taxon>
        <taxon>Segatella</taxon>
    </lineage>
</organism>
<name>A0A3R6KTK3_9BACT</name>
<evidence type="ECO:0000313" key="2">
    <source>
        <dbReference type="Proteomes" id="UP000286501"/>
    </source>
</evidence>
<comment type="caution">
    <text evidence="1">The sequence shown here is derived from an EMBL/GenBank/DDBJ whole genome shotgun (WGS) entry which is preliminary data.</text>
</comment>
<gene>
    <name evidence="1" type="ORF">DW250_03400</name>
</gene>
<proteinExistence type="predicted"/>
<protein>
    <submittedName>
        <fullName evidence="1">Uncharacterized protein</fullName>
    </submittedName>
</protein>